<dbReference type="InterPro" id="IPR036412">
    <property type="entry name" value="HAD-like_sf"/>
</dbReference>
<proteinExistence type="predicted"/>
<evidence type="ECO:0000313" key="1">
    <source>
        <dbReference type="EMBL" id="KKL61300.1"/>
    </source>
</evidence>
<reference evidence="1" key="1">
    <citation type="journal article" date="2015" name="Nature">
        <title>Complex archaea that bridge the gap between prokaryotes and eukaryotes.</title>
        <authorList>
            <person name="Spang A."/>
            <person name="Saw J.H."/>
            <person name="Jorgensen S.L."/>
            <person name="Zaremba-Niedzwiedzka K."/>
            <person name="Martijn J."/>
            <person name="Lind A.E."/>
            <person name="van Eijk R."/>
            <person name="Schleper C."/>
            <person name="Guy L."/>
            <person name="Ettema T.J."/>
        </authorList>
    </citation>
    <scope>NUCLEOTIDE SEQUENCE</scope>
</reference>
<dbReference type="AlphaFoldDB" id="A0A0F9FVD8"/>
<name>A0A0F9FVD8_9ZZZZ</name>
<dbReference type="SUPFAM" id="SSF56784">
    <property type="entry name" value="HAD-like"/>
    <property type="match status" value="1"/>
</dbReference>
<evidence type="ECO:0008006" key="2">
    <source>
        <dbReference type="Google" id="ProtNLM"/>
    </source>
</evidence>
<dbReference type="EMBL" id="LAZR01028861">
    <property type="protein sequence ID" value="KKL61300.1"/>
    <property type="molecule type" value="Genomic_DNA"/>
</dbReference>
<protein>
    <recommendedName>
        <fullName evidence="2">Nucleotidase</fullName>
    </recommendedName>
</protein>
<accession>A0A0F9FVD8</accession>
<organism evidence="1">
    <name type="scientific">marine sediment metagenome</name>
    <dbReference type="NCBI Taxonomy" id="412755"/>
    <lineage>
        <taxon>unclassified sequences</taxon>
        <taxon>metagenomes</taxon>
        <taxon>ecological metagenomes</taxon>
    </lineage>
</organism>
<sequence>MKIAFDIDGVLADNTHWAPTVASWDDFIEAISTSKPIPEPITIAEALFADNALIVNPHHILFLTARPERCRKSTLEWLSNNIAIDLPINLDMRPNEIDRPNAEYKLERCLELKPDLIFEDDEEAAKLLRDNGFKVMLFLRRIE</sequence>
<dbReference type="InterPro" id="IPR023214">
    <property type="entry name" value="HAD_sf"/>
</dbReference>
<gene>
    <name evidence="1" type="ORF">LCGC14_2196680</name>
</gene>
<comment type="caution">
    <text evidence="1">The sequence shown here is derived from an EMBL/GenBank/DDBJ whole genome shotgun (WGS) entry which is preliminary data.</text>
</comment>
<dbReference type="Gene3D" id="3.40.50.1000">
    <property type="entry name" value="HAD superfamily/HAD-like"/>
    <property type="match status" value="1"/>
</dbReference>